<sequence length="84" mass="9163">MNKKKICITAGLLLWSVGNHCVAYGLLRRIADSVSALSSSLIVVCLYLAGPGLSGRKCIRIRNDRGRQGSSKPDWQTGNEYVIL</sequence>
<evidence type="ECO:0000313" key="2">
    <source>
        <dbReference type="EMBL" id="TDA23003.1"/>
    </source>
</evidence>
<evidence type="ECO:0000313" key="3">
    <source>
        <dbReference type="Proteomes" id="UP000295710"/>
    </source>
</evidence>
<feature type="transmembrane region" description="Helical" evidence="1">
    <location>
        <begin position="33"/>
        <end position="53"/>
    </location>
</feature>
<name>A0A4R4FJQ7_9FIRM</name>
<protein>
    <submittedName>
        <fullName evidence="2">Uncharacterized protein</fullName>
    </submittedName>
</protein>
<organism evidence="2 3">
    <name type="scientific">Extibacter muris</name>
    <dbReference type="NCBI Taxonomy" id="1796622"/>
    <lineage>
        <taxon>Bacteria</taxon>
        <taxon>Bacillati</taxon>
        <taxon>Bacillota</taxon>
        <taxon>Clostridia</taxon>
        <taxon>Lachnospirales</taxon>
        <taxon>Lachnospiraceae</taxon>
        <taxon>Extibacter</taxon>
    </lineage>
</organism>
<reference evidence="2 3" key="1">
    <citation type="journal article" date="2016" name="Nat. Microbiol.">
        <title>The Mouse Intestinal Bacterial Collection (miBC) provides host-specific insight into cultured diversity and functional potential of the gut microbiota.</title>
        <authorList>
            <person name="Lagkouvardos I."/>
            <person name="Pukall R."/>
            <person name="Abt B."/>
            <person name="Foesel B.U."/>
            <person name="Meier-Kolthoff J.P."/>
            <person name="Kumar N."/>
            <person name="Bresciani A."/>
            <person name="Martinez I."/>
            <person name="Just S."/>
            <person name="Ziegler C."/>
            <person name="Brugiroux S."/>
            <person name="Garzetti D."/>
            <person name="Wenning M."/>
            <person name="Bui T.P."/>
            <person name="Wang J."/>
            <person name="Hugenholtz F."/>
            <person name="Plugge C.M."/>
            <person name="Peterson D.A."/>
            <person name="Hornef M.W."/>
            <person name="Baines J.F."/>
            <person name="Smidt H."/>
            <person name="Walter J."/>
            <person name="Kristiansen K."/>
            <person name="Nielsen H.B."/>
            <person name="Haller D."/>
            <person name="Overmann J."/>
            <person name="Stecher B."/>
            <person name="Clavel T."/>
        </authorList>
    </citation>
    <scope>NUCLEOTIDE SEQUENCE [LARGE SCALE GENOMIC DNA]</scope>
    <source>
        <strain evidence="2 3">DSM 28560</strain>
    </source>
</reference>
<keyword evidence="1" id="KW-1133">Transmembrane helix</keyword>
<proteinExistence type="predicted"/>
<keyword evidence="1" id="KW-0812">Transmembrane</keyword>
<dbReference type="Proteomes" id="UP000295710">
    <property type="component" value="Unassembled WGS sequence"/>
</dbReference>
<dbReference type="RefSeq" id="WP_132274924.1">
    <property type="nucleotide sequence ID" value="NZ_JAOBST010000003.1"/>
</dbReference>
<keyword evidence="3" id="KW-1185">Reference proteome</keyword>
<gene>
    <name evidence="2" type="ORF">E1963_02620</name>
</gene>
<comment type="caution">
    <text evidence="2">The sequence shown here is derived from an EMBL/GenBank/DDBJ whole genome shotgun (WGS) entry which is preliminary data.</text>
</comment>
<dbReference type="EMBL" id="SMMX01000002">
    <property type="protein sequence ID" value="TDA23003.1"/>
    <property type="molecule type" value="Genomic_DNA"/>
</dbReference>
<dbReference type="AlphaFoldDB" id="A0A4R4FJQ7"/>
<keyword evidence="1" id="KW-0472">Membrane</keyword>
<accession>A0A4R4FJQ7</accession>
<evidence type="ECO:0000256" key="1">
    <source>
        <dbReference type="SAM" id="Phobius"/>
    </source>
</evidence>